<dbReference type="InterPro" id="IPR025669">
    <property type="entry name" value="AAA_dom"/>
</dbReference>
<evidence type="ECO:0000256" key="4">
    <source>
        <dbReference type="ARBA" id="ARBA00022741"/>
    </source>
</evidence>
<dbReference type="PANTHER" id="PTHR32309:SF13">
    <property type="entry name" value="FERRIC ENTEROBACTIN TRANSPORT PROTEIN FEPE"/>
    <property type="match status" value="1"/>
</dbReference>
<name>A0A537IV53_9BACT</name>
<keyword evidence="9" id="KW-0175">Coiled coil</keyword>
<organism evidence="13 14">
    <name type="scientific">Candidatus Segetimicrobium genomatis</name>
    <dbReference type="NCBI Taxonomy" id="2569760"/>
    <lineage>
        <taxon>Bacteria</taxon>
        <taxon>Bacillati</taxon>
        <taxon>Candidatus Sysuimicrobiota</taxon>
        <taxon>Candidatus Sysuimicrobiia</taxon>
        <taxon>Candidatus Sysuimicrobiales</taxon>
        <taxon>Candidatus Segetimicrobiaceae</taxon>
        <taxon>Candidatus Segetimicrobium</taxon>
    </lineage>
</organism>
<reference evidence="13 14" key="1">
    <citation type="journal article" date="2019" name="Nat. Microbiol.">
        <title>Mediterranean grassland soil C-N compound turnover is dependent on rainfall and depth, and is mediated by genomically divergent microorganisms.</title>
        <authorList>
            <person name="Diamond S."/>
            <person name="Andeer P.F."/>
            <person name="Li Z."/>
            <person name="Crits-Christoph A."/>
            <person name="Burstein D."/>
            <person name="Anantharaman K."/>
            <person name="Lane K.R."/>
            <person name="Thomas B.C."/>
            <person name="Pan C."/>
            <person name="Northen T.R."/>
            <person name="Banfield J.F."/>
        </authorList>
    </citation>
    <scope>NUCLEOTIDE SEQUENCE [LARGE SCALE GENOMIC DNA]</scope>
    <source>
        <strain evidence="13">NP_8</strain>
    </source>
</reference>
<dbReference type="InterPro" id="IPR027417">
    <property type="entry name" value="P-loop_NTPase"/>
</dbReference>
<dbReference type="CDD" id="cd05387">
    <property type="entry name" value="BY-kinase"/>
    <property type="match status" value="1"/>
</dbReference>
<dbReference type="EMBL" id="VBAP01000046">
    <property type="protein sequence ID" value="TMI75213.1"/>
    <property type="molecule type" value="Genomic_DNA"/>
</dbReference>
<feature type="compositionally biased region" description="Basic residues" evidence="10">
    <location>
        <begin position="66"/>
        <end position="80"/>
    </location>
</feature>
<evidence type="ECO:0000313" key="14">
    <source>
        <dbReference type="Proteomes" id="UP000318834"/>
    </source>
</evidence>
<evidence type="ECO:0000256" key="9">
    <source>
        <dbReference type="SAM" id="Coils"/>
    </source>
</evidence>
<proteinExistence type="inferred from homology"/>
<dbReference type="Pfam" id="PF13807">
    <property type="entry name" value="GNVR"/>
    <property type="match status" value="1"/>
</dbReference>
<dbReference type="InterPro" id="IPR050445">
    <property type="entry name" value="Bact_polysacc_biosynth/exp"/>
</dbReference>
<evidence type="ECO:0000256" key="6">
    <source>
        <dbReference type="ARBA" id="ARBA00022840"/>
    </source>
</evidence>
<protein>
    <recommendedName>
        <fullName evidence="2">non-specific protein-tyrosine kinase</fullName>
        <ecNumber evidence="2">2.7.10.2</ecNumber>
    </recommendedName>
</protein>
<dbReference type="Proteomes" id="UP000318834">
    <property type="component" value="Unassembled WGS sequence"/>
</dbReference>
<evidence type="ECO:0000256" key="10">
    <source>
        <dbReference type="SAM" id="MobiDB-lite"/>
    </source>
</evidence>
<dbReference type="GO" id="GO:0005886">
    <property type="term" value="C:plasma membrane"/>
    <property type="evidence" value="ECO:0007669"/>
    <property type="project" value="TreeGrafter"/>
</dbReference>
<dbReference type="InterPro" id="IPR005702">
    <property type="entry name" value="Wzc-like_C"/>
</dbReference>
<evidence type="ECO:0000313" key="13">
    <source>
        <dbReference type="EMBL" id="TMI75213.1"/>
    </source>
</evidence>
<evidence type="ECO:0000256" key="8">
    <source>
        <dbReference type="ARBA" id="ARBA00051245"/>
    </source>
</evidence>
<evidence type="ECO:0000256" key="5">
    <source>
        <dbReference type="ARBA" id="ARBA00022777"/>
    </source>
</evidence>
<dbReference type="EC" id="2.7.10.2" evidence="2"/>
<dbReference type="PANTHER" id="PTHR32309">
    <property type="entry name" value="TYROSINE-PROTEIN KINASE"/>
    <property type="match status" value="1"/>
</dbReference>
<dbReference type="GO" id="GO:0004715">
    <property type="term" value="F:non-membrane spanning protein tyrosine kinase activity"/>
    <property type="evidence" value="ECO:0007669"/>
    <property type="project" value="UniProtKB-EC"/>
</dbReference>
<evidence type="ECO:0000256" key="2">
    <source>
        <dbReference type="ARBA" id="ARBA00011903"/>
    </source>
</evidence>
<dbReference type="SUPFAM" id="SSF52540">
    <property type="entry name" value="P-loop containing nucleoside triphosphate hydrolases"/>
    <property type="match status" value="1"/>
</dbReference>
<keyword evidence="4" id="KW-0547">Nucleotide-binding</keyword>
<dbReference type="Gene3D" id="3.40.50.300">
    <property type="entry name" value="P-loop containing nucleotide triphosphate hydrolases"/>
    <property type="match status" value="1"/>
</dbReference>
<feature type="coiled-coil region" evidence="9">
    <location>
        <begin position="146"/>
        <end position="173"/>
    </location>
</feature>
<feature type="domain" description="AAA" evidence="11">
    <location>
        <begin position="490"/>
        <end position="601"/>
    </location>
</feature>
<dbReference type="NCBIfam" id="TIGR01007">
    <property type="entry name" value="eps_fam"/>
    <property type="match status" value="1"/>
</dbReference>
<dbReference type="AlphaFoldDB" id="A0A537IV53"/>
<evidence type="ECO:0000259" key="12">
    <source>
        <dbReference type="Pfam" id="PF13807"/>
    </source>
</evidence>
<dbReference type="Pfam" id="PF13614">
    <property type="entry name" value="AAA_31"/>
    <property type="match status" value="1"/>
</dbReference>
<accession>A0A537IV53</accession>
<keyword evidence="6" id="KW-0067">ATP-binding</keyword>
<sequence>MGGSPPVLRRARPGGARSAAVSPRPGPRGQGRTGDASRRRALPSGRVSPDGGLRRPELHPCQCGWRHTRAGGGRRLHRRPAGALVGPQAGTAPAGTEDPVQRGHGARRRAGAGGGARRPHGPAGKLPAPVNAVAQRYVQVGADLKREKLTELTKILDQQLESALRNLRDAEAAVERFGVRAITLPSSRAAPGAAGVSDWDVGRDPTVASFFELQLERDQVRRDRESLVHAIAQARDSGLSTTELEAIGPVLHSADLTQALKELVSKQADLRALQYRYADAYPPVQRLTAEIQSLERQTIPALAEPLLAGLAAREAQLDRRIEAGSRNLRAIPQRALEEARLRRSVKLAENVYTTLQQRYEEARLAEASTIPDVRILDSAVVPQRPVKNTAPRIMLVALLGSLGLAIAGAVLLDRADPRVRYPDQVSREMGLPILGVLPHFKGRDNGNGADRTPRDVVQLVEALRGVCLNLVYAYGAAGPMLVTITSPGPGDGKSFLAANLAHTFAEGGHRTLLVDADVRRGVLHRRLAARRRPGLTDCLRGEVPFEAIVQETAYPSLTLMGCGTRVRNAPELLSSQAMAQLINRVRPGYDVILIDSPPLAGGVDPFILGTLTGSLLMVLRTGHSVRQMATAKLEMLERLPVRLLGAVLNDVPPGAGYSYYSYYLPGYEAADEQVSGRALVIH</sequence>
<evidence type="ECO:0000256" key="1">
    <source>
        <dbReference type="ARBA" id="ARBA00007316"/>
    </source>
</evidence>
<comment type="caution">
    <text evidence="13">The sequence shown here is derived from an EMBL/GenBank/DDBJ whole genome shotgun (WGS) entry which is preliminary data.</text>
</comment>
<feature type="region of interest" description="Disordered" evidence="10">
    <location>
        <begin position="1"/>
        <end position="128"/>
    </location>
</feature>
<evidence type="ECO:0000256" key="3">
    <source>
        <dbReference type="ARBA" id="ARBA00022679"/>
    </source>
</evidence>
<dbReference type="InterPro" id="IPR032807">
    <property type="entry name" value="GNVR"/>
</dbReference>
<feature type="domain" description="Tyrosine-protein kinase G-rich" evidence="12">
    <location>
        <begin position="340"/>
        <end position="410"/>
    </location>
</feature>
<evidence type="ECO:0000256" key="7">
    <source>
        <dbReference type="ARBA" id="ARBA00023137"/>
    </source>
</evidence>
<keyword evidence="5 13" id="KW-0418">Kinase</keyword>
<comment type="catalytic activity">
    <reaction evidence="8">
        <text>L-tyrosyl-[protein] + ATP = O-phospho-L-tyrosyl-[protein] + ADP + H(+)</text>
        <dbReference type="Rhea" id="RHEA:10596"/>
        <dbReference type="Rhea" id="RHEA-COMP:10136"/>
        <dbReference type="Rhea" id="RHEA-COMP:20101"/>
        <dbReference type="ChEBI" id="CHEBI:15378"/>
        <dbReference type="ChEBI" id="CHEBI:30616"/>
        <dbReference type="ChEBI" id="CHEBI:46858"/>
        <dbReference type="ChEBI" id="CHEBI:61978"/>
        <dbReference type="ChEBI" id="CHEBI:456216"/>
        <dbReference type="EC" id="2.7.10.2"/>
    </reaction>
</comment>
<keyword evidence="3 13" id="KW-0808">Transferase</keyword>
<gene>
    <name evidence="13" type="ORF">E6H05_06955</name>
</gene>
<keyword evidence="7" id="KW-0829">Tyrosine-protein kinase</keyword>
<comment type="similarity">
    <text evidence="1">Belongs to the CpsD/CapB family.</text>
</comment>
<evidence type="ECO:0000259" key="11">
    <source>
        <dbReference type="Pfam" id="PF13614"/>
    </source>
</evidence>
<dbReference type="GO" id="GO:0005524">
    <property type="term" value="F:ATP binding"/>
    <property type="evidence" value="ECO:0007669"/>
    <property type="project" value="UniProtKB-KW"/>
</dbReference>